<accession>A0A1P9WRT9</accession>
<dbReference type="EMBL" id="CP014263">
    <property type="protein sequence ID" value="AQG78084.1"/>
    <property type="molecule type" value="Genomic_DNA"/>
</dbReference>
<gene>
    <name evidence="2" type="ORF">AWR27_01175</name>
</gene>
<dbReference type="KEGG" id="smon:AWR27_01175"/>
<feature type="compositionally biased region" description="Polar residues" evidence="1">
    <location>
        <begin position="94"/>
        <end position="104"/>
    </location>
</feature>
<dbReference type="RefSeq" id="WP_077129508.1">
    <property type="nucleotide sequence ID" value="NZ_CP014263.1"/>
</dbReference>
<feature type="region of interest" description="Disordered" evidence="1">
    <location>
        <begin position="1"/>
        <end position="137"/>
    </location>
</feature>
<dbReference type="Proteomes" id="UP000187941">
    <property type="component" value="Chromosome"/>
</dbReference>
<feature type="compositionally biased region" description="Basic and acidic residues" evidence="1">
    <location>
        <begin position="128"/>
        <end position="137"/>
    </location>
</feature>
<dbReference type="OrthoDB" id="958530at2"/>
<protein>
    <submittedName>
        <fullName evidence="2">Uncharacterized protein</fullName>
    </submittedName>
</protein>
<dbReference type="AlphaFoldDB" id="A0A1P9WRT9"/>
<evidence type="ECO:0000256" key="1">
    <source>
        <dbReference type="SAM" id="MobiDB-lite"/>
    </source>
</evidence>
<name>A0A1P9WRT9_9BACT</name>
<proteinExistence type="predicted"/>
<sequence>MSLSSKMRKESTESNAAQAMHSPMGLHPEQGLAQLNDKGLENELPSRVAGSSDTDVPGDVAQNKILANESGTGEQSVLPADAEDASTDEDNPMTAYQQPNTLSTDDVVADADWNRSTTEGGIPATRANEPDRTLGNS</sequence>
<reference evidence="2 3" key="1">
    <citation type="submission" date="2016-01" db="EMBL/GenBank/DDBJ databases">
        <authorList>
            <person name="Oliw E.H."/>
        </authorList>
    </citation>
    <scope>NUCLEOTIDE SEQUENCE [LARGE SCALE GENOMIC DNA]</scope>
    <source>
        <strain evidence="2 3">DY10</strain>
    </source>
</reference>
<keyword evidence="3" id="KW-1185">Reference proteome</keyword>
<organism evidence="2 3">
    <name type="scientific">Spirosoma montaniterrae</name>
    <dbReference type="NCBI Taxonomy" id="1178516"/>
    <lineage>
        <taxon>Bacteria</taxon>
        <taxon>Pseudomonadati</taxon>
        <taxon>Bacteroidota</taxon>
        <taxon>Cytophagia</taxon>
        <taxon>Cytophagales</taxon>
        <taxon>Cytophagaceae</taxon>
        <taxon>Spirosoma</taxon>
    </lineage>
</organism>
<evidence type="ECO:0000313" key="2">
    <source>
        <dbReference type="EMBL" id="AQG78084.1"/>
    </source>
</evidence>
<feature type="compositionally biased region" description="Acidic residues" evidence="1">
    <location>
        <begin position="81"/>
        <end position="91"/>
    </location>
</feature>
<evidence type="ECO:0000313" key="3">
    <source>
        <dbReference type="Proteomes" id="UP000187941"/>
    </source>
</evidence>